<accession>A0AA42C7I2</accession>
<keyword evidence="1" id="KW-1133">Transmembrane helix</keyword>
<dbReference type="RefSeq" id="WP_282593598.1">
    <property type="nucleotide sequence ID" value="NZ_JAPAAF010000080.1"/>
</dbReference>
<dbReference type="AlphaFoldDB" id="A0AA42C7I2"/>
<evidence type="ECO:0000256" key="1">
    <source>
        <dbReference type="SAM" id="Phobius"/>
    </source>
</evidence>
<dbReference type="EMBL" id="JAPAAF010000080">
    <property type="protein sequence ID" value="MCW0485013.1"/>
    <property type="molecule type" value="Genomic_DNA"/>
</dbReference>
<feature type="transmembrane region" description="Helical" evidence="1">
    <location>
        <begin position="139"/>
        <end position="172"/>
    </location>
</feature>
<proteinExistence type="predicted"/>
<protein>
    <submittedName>
        <fullName evidence="2">Uncharacterized protein</fullName>
    </submittedName>
</protein>
<comment type="caution">
    <text evidence="2">The sequence shown here is derived from an EMBL/GenBank/DDBJ whole genome shotgun (WGS) entry which is preliminary data.</text>
</comment>
<evidence type="ECO:0000313" key="2">
    <source>
        <dbReference type="EMBL" id="MCW0485013.1"/>
    </source>
</evidence>
<feature type="transmembrane region" description="Helical" evidence="1">
    <location>
        <begin position="52"/>
        <end position="73"/>
    </location>
</feature>
<sequence length="185" mass="21770">MTDPTLQMYLPAFMLVATWLIIFWKQFRKVTRISDPAATNEKILEYNRLKRVSGYFWIIFSLFGVMTVFYSLVPEFYYVFLPLDKFHHPLINVMGLLIMKIAIVWIVIAQVHIDKELFKYSRNIESLSAMELVRYSERMLLTGMLVLFIGFFTTITNIIGLVLVAFGVVIYLKMFFSNPPHQFEN</sequence>
<reference evidence="2" key="1">
    <citation type="submission" date="2022-10" db="EMBL/GenBank/DDBJ databases">
        <title>Gaoshiqiia sediminis gen. nov., sp. nov., isolated from coastal sediment.</title>
        <authorList>
            <person name="Yu W.X."/>
            <person name="Mu D.S."/>
            <person name="Du J.Z."/>
            <person name="Liang Y.Q."/>
        </authorList>
    </citation>
    <scope>NUCLEOTIDE SEQUENCE</scope>
    <source>
        <strain evidence="2">A06</strain>
    </source>
</reference>
<evidence type="ECO:0000313" key="3">
    <source>
        <dbReference type="Proteomes" id="UP001163821"/>
    </source>
</evidence>
<feature type="transmembrane region" description="Helical" evidence="1">
    <location>
        <begin position="6"/>
        <end position="24"/>
    </location>
</feature>
<dbReference type="Proteomes" id="UP001163821">
    <property type="component" value="Unassembled WGS sequence"/>
</dbReference>
<keyword evidence="3" id="KW-1185">Reference proteome</keyword>
<organism evidence="2 3">
    <name type="scientific">Gaoshiqia sediminis</name>
    <dbReference type="NCBI Taxonomy" id="2986998"/>
    <lineage>
        <taxon>Bacteria</taxon>
        <taxon>Pseudomonadati</taxon>
        <taxon>Bacteroidota</taxon>
        <taxon>Bacteroidia</taxon>
        <taxon>Marinilabiliales</taxon>
        <taxon>Prolixibacteraceae</taxon>
        <taxon>Gaoshiqia</taxon>
    </lineage>
</organism>
<gene>
    <name evidence="2" type="ORF">N2K84_19950</name>
</gene>
<keyword evidence="1" id="KW-0812">Transmembrane</keyword>
<feature type="transmembrane region" description="Helical" evidence="1">
    <location>
        <begin position="93"/>
        <end position="113"/>
    </location>
</feature>
<name>A0AA42C7I2_9BACT</name>
<keyword evidence="1" id="KW-0472">Membrane</keyword>